<dbReference type="GO" id="GO:0004497">
    <property type="term" value="F:monooxygenase activity"/>
    <property type="evidence" value="ECO:0007669"/>
    <property type="project" value="UniProtKB-KW"/>
</dbReference>
<dbReference type="PIRSF" id="PIRSF000337">
    <property type="entry name" value="NTA_MOA"/>
    <property type="match status" value="1"/>
</dbReference>
<dbReference type="SUPFAM" id="SSF51679">
    <property type="entry name" value="Bacterial luciferase-like"/>
    <property type="match status" value="1"/>
</dbReference>
<dbReference type="Proteomes" id="UP000306628">
    <property type="component" value="Unassembled WGS sequence"/>
</dbReference>
<dbReference type="PANTHER" id="PTHR30011">
    <property type="entry name" value="ALKANESULFONATE MONOOXYGENASE-RELATED"/>
    <property type="match status" value="1"/>
</dbReference>
<feature type="binding site" evidence="6">
    <location>
        <position position="60"/>
    </location>
    <ligand>
        <name>FMN</name>
        <dbReference type="ChEBI" id="CHEBI:58210"/>
    </ligand>
</feature>
<comment type="similarity">
    <text evidence="5">Belongs to the NtaA/SnaA/DszA monooxygenase family.</text>
</comment>
<dbReference type="InterPro" id="IPR011251">
    <property type="entry name" value="Luciferase-like_dom"/>
</dbReference>
<feature type="binding site" evidence="6">
    <location>
        <position position="151"/>
    </location>
    <ligand>
        <name>FMN</name>
        <dbReference type="ChEBI" id="CHEBI:58210"/>
    </ligand>
</feature>
<dbReference type="EMBL" id="VCKX01000240">
    <property type="protein sequence ID" value="TMR24476.1"/>
    <property type="molecule type" value="Genomic_DNA"/>
</dbReference>
<keyword evidence="3 8" id="KW-0560">Oxidoreductase</keyword>
<dbReference type="EC" id="1.14.-.-" evidence="8"/>
<sequence length="431" mass="47065">MSNPREGHVLLGVNVLVLGYLPAAWQSELLHKDSFLDPAYWTDIGAVAERGTLDAIFLADSPLLGDPAYDANAGRLDPTVTWSHVAAATEHVGLIATASSTLNDPYDLAQRLLSLDHVSAGRAGWNIVTTRNAPAAQNFGLPDMPPREDRYDRAAEFVDVVLALWESARTGQEARHHGDFFDLDARLRVPPSRQGRPVLFQAGGSPKGRALAGRKADGVFAAELTKEGAIKHYREVKQHATGAGRSPEEVKILPGLLLSLGSTEEEARRRSDELHDLGPASYSVQWLSQSIGIDASRLDLDEKFPEDVLAAIVDPRHAGGSIGFRQSIYEQIRRSKPTVREYLRQTRYTGSGHSGFVGTPEQLADHIEDWYRSGAADGFNLQPDVLADGLAVIADEVVPLLRKRGLFRHEYTTDTLRGHLRAASGRRPTAA</sequence>
<dbReference type="PANTHER" id="PTHR30011:SF16">
    <property type="entry name" value="C2H2 FINGER DOMAIN TRANSCRIPTION FACTOR (EUROFUNG)-RELATED"/>
    <property type="match status" value="1"/>
</dbReference>
<name>A0A5S4FUN2_9ACTN</name>
<keyword evidence="2 6" id="KW-0288">FMN</keyword>
<dbReference type="Pfam" id="PF00296">
    <property type="entry name" value="Bac_luciferase"/>
    <property type="match status" value="1"/>
</dbReference>
<feature type="domain" description="Luciferase-like" evidence="7">
    <location>
        <begin position="36"/>
        <end position="375"/>
    </location>
</feature>
<evidence type="ECO:0000256" key="5">
    <source>
        <dbReference type="ARBA" id="ARBA00033748"/>
    </source>
</evidence>
<evidence type="ECO:0000256" key="4">
    <source>
        <dbReference type="ARBA" id="ARBA00023033"/>
    </source>
</evidence>
<dbReference type="RefSeq" id="WP_138696269.1">
    <property type="nucleotide sequence ID" value="NZ_JBHSAZ010000107.1"/>
</dbReference>
<accession>A0A5S4FUN2</accession>
<keyword evidence="1 6" id="KW-0285">Flavoprotein</keyword>
<dbReference type="InterPro" id="IPR036661">
    <property type="entry name" value="Luciferase-like_sf"/>
</dbReference>
<evidence type="ECO:0000256" key="6">
    <source>
        <dbReference type="PIRSR" id="PIRSR000337-1"/>
    </source>
</evidence>
<proteinExistence type="inferred from homology"/>
<evidence type="ECO:0000313" key="8">
    <source>
        <dbReference type="EMBL" id="TMR24476.1"/>
    </source>
</evidence>
<comment type="caution">
    <text evidence="8">The sequence shown here is derived from an EMBL/GenBank/DDBJ whole genome shotgun (WGS) entry which is preliminary data.</text>
</comment>
<feature type="binding site" evidence="6">
    <location>
        <position position="97"/>
    </location>
    <ligand>
        <name>FMN</name>
        <dbReference type="ChEBI" id="CHEBI:58210"/>
    </ligand>
</feature>
<evidence type="ECO:0000259" key="7">
    <source>
        <dbReference type="Pfam" id="PF00296"/>
    </source>
</evidence>
<dbReference type="InterPro" id="IPR016215">
    <property type="entry name" value="NTA_MOA"/>
</dbReference>
<keyword evidence="9" id="KW-1185">Reference proteome</keyword>
<dbReference type="AlphaFoldDB" id="A0A5S4FUN2"/>
<evidence type="ECO:0000256" key="1">
    <source>
        <dbReference type="ARBA" id="ARBA00022630"/>
    </source>
</evidence>
<protein>
    <submittedName>
        <fullName evidence="8">NtaA/DmoA family FMN-dependent monooxygenase</fullName>
        <ecNumber evidence="8">1.14.-.-</ecNumber>
    </submittedName>
</protein>
<evidence type="ECO:0000313" key="9">
    <source>
        <dbReference type="Proteomes" id="UP000306628"/>
    </source>
</evidence>
<organism evidence="8 9">
    <name type="scientific">Nonomuraea zeae</name>
    <dbReference type="NCBI Taxonomy" id="1642303"/>
    <lineage>
        <taxon>Bacteria</taxon>
        <taxon>Bacillati</taxon>
        <taxon>Actinomycetota</taxon>
        <taxon>Actinomycetes</taxon>
        <taxon>Streptosporangiales</taxon>
        <taxon>Streptosporangiaceae</taxon>
        <taxon>Nonomuraea</taxon>
    </lineage>
</organism>
<dbReference type="OrthoDB" id="8320141at2"/>
<dbReference type="NCBIfam" id="TIGR03860">
    <property type="entry name" value="FMN_nitrolo"/>
    <property type="match status" value="1"/>
</dbReference>
<reference evidence="8 9" key="1">
    <citation type="submission" date="2019-05" db="EMBL/GenBank/DDBJ databases">
        <title>Draft genome sequence of Nonomuraea zeae DSM 100528.</title>
        <authorList>
            <person name="Saricaoglu S."/>
            <person name="Isik K."/>
        </authorList>
    </citation>
    <scope>NUCLEOTIDE SEQUENCE [LARGE SCALE GENOMIC DNA]</scope>
    <source>
        <strain evidence="8 9">DSM 100528</strain>
    </source>
</reference>
<dbReference type="GO" id="GO:0016705">
    <property type="term" value="F:oxidoreductase activity, acting on paired donors, with incorporation or reduction of molecular oxygen"/>
    <property type="evidence" value="ECO:0007669"/>
    <property type="project" value="InterPro"/>
</dbReference>
<feature type="binding site" evidence="6">
    <location>
        <position position="205"/>
    </location>
    <ligand>
        <name>FMN</name>
        <dbReference type="ChEBI" id="CHEBI:58210"/>
    </ligand>
</feature>
<evidence type="ECO:0000256" key="3">
    <source>
        <dbReference type="ARBA" id="ARBA00023002"/>
    </source>
</evidence>
<gene>
    <name evidence="8" type="ORF">ETD85_46560</name>
</gene>
<dbReference type="InterPro" id="IPR051260">
    <property type="entry name" value="Diverse_substr_monoxygenases"/>
</dbReference>
<evidence type="ECO:0000256" key="2">
    <source>
        <dbReference type="ARBA" id="ARBA00022643"/>
    </source>
</evidence>
<keyword evidence="4 8" id="KW-0503">Monooxygenase</keyword>
<dbReference type="Gene3D" id="3.20.20.30">
    <property type="entry name" value="Luciferase-like domain"/>
    <property type="match status" value="1"/>
</dbReference>